<dbReference type="InterPro" id="IPR029033">
    <property type="entry name" value="His_PPase_superfam"/>
</dbReference>
<dbReference type="SUPFAM" id="SSF53254">
    <property type="entry name" value="Phosphoglycerate mutase-like"/>
    <property type="match status" value="1"/>
</dbReference>
<dbReference type="Pfam" id="PF00300">
    <property type="entry name" value="His_Phos_1"/>
    <property type="match status" value="1"/>
</dbReference>
<evidence type="ECO:0000256" key="2">
    <source>
        <dbReference type="PIRSR" id="PIRSR613078-2"/>
    </source>
</evidence>
<name>A0A955RKS9_9BACT</name>
<dbReference type="GO" id="GO:0016791">
    <property type="term" value="F:phosphatase activity"/>
    <property type="evidence" value="ECO:0007669"/>
    <property type="project" value="TreeGrafter"/>
</dbReference>
<dbReference type="CDD" id="cd07067">
    <property type="entry name" value="HP_PGM_like"/>
    <property type="match status" value="1"/>
</dbReference>
<feature type="binding site" evidence="2">
    <location>
        <position position="59"/>
    </location>
    <ligand>
        <name>substrate</name>
    </ligand>
</feature>
<dbReference type="PANTHER" id="PTHR48100:SF44">
    <property type="entry name" value="PHOSPHATASE C1620.13-RELATED"/>
    <property type="match status" value="1"/>
</dbReference>
<dbReference type="Gene3D" id="3.40.50.1240">
    <property type="entry name" value="Phosphoglycerate mutase-like"/>
    <property type="match status" value="1"/>
</dbReference>
<dbReference type="InterPro" id="IPR050275">
    <property type="entry name" value="PGM_Phosphatase"/>
</dbReference>
<proteinExistence type="predicted"/>
<dbReference type="SMART" id="SM00855">
    <property type="entry name" value="PGAM"/>
    <property type="match status" value="1"/>
</dbReference>
<dbReference type="Proteomes" id="UP000754563">
    <property type="component" value="Unassembled WGS sequence"/>
</dbReference>
<feature type="non-terminal residue" evidence="3">
    <location>
        <position position="182"/>
    </location>
</feature>
<feature type="active site" description="Tele-phosphohistidine intermediate" evidence="1">
    <location>
        <position position="8"/>
    </location>
</feature>
<evidence type="ECO:0000313" key="4">
    <source>
        <dbReference type="Proteomes" id="UP000754563"/>
    </source>
</evidence>
<dbReference type="AlphaFoldDB" id="A0A955RKS9"/>
<feature type="binding site" evidence="2">
    <location>
        <position position="95"/>
    </location>
    <ligand>
        <name>substrate</name>
    </ligand>
</feature>
<feature type="active site" description="Proton donor/acceptor" evidence="1">
    <location>
        <position position="83"/>
    </location>
</feature>
<protein>
    <submittedName>
        <fullName evidence="3">Histidine phosphatase family protein</fullName>
    </submittedName>
</protein>
<organism evidence="3 4">
    <name type="scientific">Candidatus Dojkabacteria bacterium</name>
    <dbReference type="NCBI Taxonomy" id="2099670"/>
    <lineage>
        <taxon>Bacteria</taxon>
        <taxon>Candidatus Dojkabacteria</taxon>
    </lineage>
</organism>
<dbReference type="GO" id="GO:0005829">
    <property type="term" value="C:cytosol"/>
    <property type="evidence" value="ECO:0007669"/>
    <property type="project" value="TreeGrafter"/>
</dbReference>
<reference evidence="3" key="1">
    <citation type="submission" date="2020-04" db="EMBL/GenBank/DDBJ databases">
        <authorList>
            <person name="Zhang T."/>
        </authorList>
    </citation>
    <scope>NUCLEOTIDE SEQUENCE</scope>
    <source>
        <strain evidence="3">HKST-UBA11</strain>
    </source>
</reference>
<dbReference type="PANTHER" id="PTHR48100">
    <property type="entry name" value="BROAD-SPECIFICITY PHOSPHATASE YOR283W-RELATED"/>
    <property type="match status" value="1"/>
</dbReference>
<evidence type="ECO:0000256" key="1">
    <source>
        <dbReference type="PIRSR" id="PIRSR613078-1"/>
    </source>
</evidence>
<gene>
    <name evidence="3" type="ORF">KC717_05605</name>
</gene>
<dbReference type="PIRSF" id="PIRSF000709">
    <property type="entry name" value="6PFK_2-Ptase"/>
    <property type="match status" value="1"/>
</dbReference>
<evidence type="ECO:0000313" key="3">
    <source>
        <dbReference type="EMBL" id="MCA9386096.1"/>
    </source>
</evidence>
<feature type="binding site" evidence="2">
    <location>
        <begin position="83"/>
        <end position="87"/>
    </location>
    <ligand>
        <name>substrate</name>
    </ligand>
</feature>
<comment type="caution">
    <text evidence="3">The sequence shown here is derived from an EMBL/GenBank/DDBJ whole genome shotgun (WGS) entry which is preliminary data.</text>
</comment>
<sequence length="182" mass="20413">MQILFIRHGESTDDLTDQLGGWADFPLTPKGIEQIKESAKRITTLNVNFDIVLASPLIRAQESGRILANEFSLPLETFLYLKEKNGYGLLSGLNKDYAKKSYPELWDDMQNGYVYGAEPEDMFSKRVKIATEKLIERSEKNIIAVTHGGFMKKMFDIVLGKDIQKTGDGGFALTRLTSSGLE</sequence>
<dbReference type="EMBL" id="JAGQLH010000077">
    <property type="protein sequence ID" value="MCA9386096.1"/>
    <property type="molecule type" value="Genomic_DNA"/>
</dbReference>
<reference evidence="3" key="2">
    <citation type="journal article" date="2021" name="Microbiome">
        <title>Successional dynamics and alternative stable states in a saline activated sludge microbial community over 9 years.</title>
        <authorList>
            <person name="Wang Y."/>
            <person name="Ye J."/>
            <person name="Ju F."/>
            <person name="Liu L."/>
            <person name="Boyd J.A."/>
            <person name="Deng Y."/>
            <person name="Parks D.H."/>
            <person name="Jiang X."/>
            <person name="Yin X."/>
            <person name="Woodcroft B.J."/>
            <person name="Tyson G.W."/>
            <person name="Hugenholtz P."/>
            <person name="Polz M.F."/>
            <person name="Zhang T."/>
        </authorList>
    </citation>
    <scope>NUCLEOTIDE SEQUENCE</scope>
    <source>
        <strain evidence="3">HKST-UBA11</strain>
    </source>
</reference>
<dbReference type="InterPro" id="IPR013078">
    <property type="entry name" value="His_Pase_superF_clade-1"/>
</dbReference>
<accession>A0A955RKS9</accession>